<evidence type="ECO:0000256" key="4">
    <source>
        <dbReference type="ARBA" id="ARBA00023242"/>
    </source>
</evidence>
<comment type="caution">
    <text evidence="7">The sequence shown here is derived from an EMBL/GenBank/DDBJ whole genome shotgun (WGS) entry which is preliminary data.</text>
</comment>
<accession>A0ABP0LPR3</accession>
<feature type="region of interest" description="Disordered" evidence="5">
    <location>
        <begin position="507"/>
        <end position="540"/>
    </location>
</feature>
<evidence type="ECO:0000256" key="1">
    <source>
        <dbReference type="ARBA" id="ARBA00004123"/>
    </source>
</evidence>
<feature type="domain" description="Pre-mRNA polyadenylation factor Fip1" evidence="6">
    <location>
        <begin position="581"/>
        <end position="622"/>
    </location>
</feature>
<evidence type="ECO:0000313" key="8">
    <source>
        <dbReference type="Proteomes" id="UP001642464"/>
    </source>
</evidence>
<feature type="compositionally biased region" description="Gly residues" evidence="5">
    <location>
        <begin position="414"/>
        <end position="434"/>
    </location>
</feature>
<dbReference type="EMBL" id="CAXAMM010017448">
    <property type="protein sequence ID" value="CAK9041191.1"/>
    <property type="molecule type" value="Genomic_DNA"/>
</dbReference>
<organism evidence="7 8">
    <name type="scientific">Durusdinium trenchii</name>
    <dbReference type="NCBI Taxonomy" id="1381693"/>
    <lineage>
        <taxon>Eukaryota</taxon>
        <taxon>Sar</taxon>
        <taxon>Alveolata</taxon>
        <taxon>Dinophyceae</taxon>
        <taxon>Suessiales</taxon>
        <taxon>Symbiodiniaceae</taxon>
        <taxon>Durusdinium</taxon>
    </lineage>
</organism>
<dbReference type="Proteomes" id="UP001642464">
    <property type="component" value="Unassembled WGS sequence"/>
</dbReference>
<evidence type="ECO:0000256" key="3">
    <source>
        <dbReference type="ARBA" id="ARBA00022664"/>
    </source>
</evidence>
<evidence type="ECO:0000259" key="6">
    <source>
        <dbReference type="Pfam" id="PF05182"/>
    </source>
</evidence>
<proteinExistence type="inferred from homology"/>
<comment type="subcellular location">
    <subcellularLocation>
        <location evidence="1">Nucleus</location>
    </subcellularLocation>
</comment>
<evidence type="ECO:0000256" key="5">
    <source>
        <dbReference type="SAM" id="MobiDB-lite"/>
    </source>
</evidence>
<comment type="similarity">
    <text evidence="2">Belongs to the FIP1 family.</text>
</comment>
<dbReference type="InterPro" id="IPR007854">
    <property type="entry name" value="Fip1_dom"/>
</dbReference>
<feature type="region of interest" description="Disordered" evidence="5">
    <location>
        <begin position="108"/>
        <end position="147"/>
    </location>
</feature>
<sequence>MTTARPPPGLEQEDADAGQEVAWAARARFVKAAAVWVASREQFAKMENSEEAREVVTRAAKAIELGVFNQVRARRLAPEVYDAPIAHAQEGVVVKLYGEFLRRLVEEQEEEEEAQVDGATDKARVKTARKRARQNGADPESDKSTNHRWWQPKRKLGFWDDLNLMFKRMFRTPDLDHESRAEMTALGREAARPIEQEAFVFVVHGNPISIEDGVVWESPYLSSVYGPEFSVKHLFSKISTRDFPFLKASLLMMRTVILGFGPACAASKPLTHNIMFADTLHDTQVRVHNVITVHHTKSSHTFFVIRSWTDDGSPFEIDPNATASSVCVTRVAPPQPSTSAASLEESTFLDDLVFAEFSSDLGQQHPDSFDVPSDIKPLDDDSAFLLPDDLDGNPWEVDFPETPMAKRKQEELEGQGGQEGSAVGEGSGGAAGEGHAGDGTAAPEAKKARPEVESEALEQDEVVAEEEEEEEDYDDEDVDGVSFVLRNTGEMEKMLTEGKALPELNAAAAGKEEEEGAEGNEDGDKEDGEEGKEEDEAEAKFKYSHGKVRKYAPLPGRAGEVTARNFSDYATELGKRNTPFEINLEQMVDKPWARFNASLDDFFNFGFNEETWKEYAARQVGLRIAKLEGAI</sequence>
<dbReference type="Pfam" id="PF05182">
    <property type="entry name" value="Fip1"/>
    <property type="match status" value="1"/>
</dbReference>
<reference evidence="7 8" key="1">
    <citation type="submission" date="2024-02" db="EMBL/GenBank/DDBJ databases">
        <authorList>
            <person name="Chen Y."/>
            <person name="Shah S."/>
            <person name="Dougan E. K."/>
            <person name="Thang M."/>
            <person name="Chan C."/>
        </authorList>
    </citation>
    <scope>NUCLEOTIDE SEQUENCE [LARGE SCALE GENOMIC DNA]</scope>
</reference>
<evidence type="ECO:0000256" key="2">
    <source>
        <dbReference type="ARBA" id="ARBA00007459"/>
    </source>
</evidence>
<keyword evidence="8" id="KW-1185">Reference proteome</keyword>
<feature type="compositionally biased region" description="Acidic residues" evidence="5">
    <location>
        <begin position="512"/>
        <end position="537"/>
    </location>
</feature>
<feature type="compositionally biased region" description="Acidic residues" evidence="5">
    <location>
        <begin position="453"/>
        <end position="479"/>
    </location>
</feature>
<feature type="region of interest" description="Disordered" evidence="5">
    <location>
        <begin position="363"/>
        <end position="480"/>
    </location>
</feature>
<keyword evidence="3" id="KW-0507">mRNA processing</keyword>
<keyword evidence="4" id="KW-0539">Nucleus</keyword>
<evidence type="ECO:0000313" key="7">
    <source>
        <dbReference type="EMBL" id="CAK9041191.1"/>
    </source>
</evidence>
<gene>
    <name evidence="7" type="ORF">SCF082_LOCUS23839</name>
</gene>
<name>A0ABP0LPR3_9DINO</name>
<protein>
    <submittedName>
        <fullName evidence="7">Pre-mRNA polyadenylation factor fip1</fullName>
    </submittedName>
</protein>